<dbReference type="PANTHER" id="PTHR31873:SF6">
    <property type="entry name" value="ASPARTATE DEHYDROGENASE DOMAIN-CONTAINING PROTEIN"/>
    <property type="match status" value="1"/>
</dbReference>
<dbReference type="GO" id="GO:0050661">
    <property type="term" value="F:NADP binding"/>
    <property type="evidence" value="ECO:0007669"/>
    <property type="project" value="InterPro"/>
</dbReference>
<dbReference type="EMBL" id="NBAG03000541">
    <property type="protein sequence ID" value="PNI16555.1"/>
    <property type="molecule type" value="Genomic_DNA"/>
</dbReference>
<feature type="non-terminal residue" evidence="2">
    <location>
        <position position="51"/>
    </location>
</feature>
<protein>
    <submittedName>
        <fullName evidence="2">ASPDH isoform 8</fullName>
    </submittedName>
</protein>
<dbReference type="InterPro" id="IPR005106">
    <property type="entry name" value="Asp/hSer_DH_NAD-bd"/>
</dbReference>
<dbReference type="PANTHER" id="PTHR31873">
    <property type="entry name" value="L-ASPARTATE DEHYDROGENASE-RELATED"/>
    <property type="match status" value="1"/>
</dbReference>
<evidence type="ECO:0000313" key="3">
    <source>
        <dbReference type="Proteomes" id="UP000236370"/>
    </source>
</evidence>
<dbReference type="Proteomes" id="UP000236370">
    <property type="component" value="Unassembled WGS sequence"/>
</dbReference>
<dbReference type="Pfam" id="PF03447">
    <property type="entry name" value="NAD_binding_3"/>
    <property type="match status" value="1"/>
</dbReference>
<dbReference type="SMR" id="A0A2J8J1A6"/>
<name>A0A2J8J1A6_PANTR</name>
<dbReference type="GO" id="GO:0016491">
    <property type="term" value="F:oxidoreductase activity"/>
    <property type="evidence" value="ECO:0007669"/>
    <property type="project" value="InterPro"/>
</dbReference>
<organism evidence="2 3">
    <name type="scientific">Pan troglodytes</name>
    <name type="common">Chimpanzee</name>
    <dbReference type="NCBI Taxonomy" id="9598"/>
    <lineage>
        <taxon>Eukaryota</taxon>
        <taxon>Metazoa</taxon>
        <taxon>Chordata</taxon>
        <taxon>Craniata</taxon>
        <taxon>Vertebrata</taxon>
        <taxon>Euteleostomi</taxon>
        <taxon>Mammalia</taxon>
        <taxon>Eutheria</taxon>
        <taxon>Euarchontoglires</taxon>
        <taxon>Primates</taxon>
        <taxon>Haplorrhini</taxon>
        <taxon>Catarrhini</taxon>
        <taxon>Hominidae</taxon>
        <taxon>Pan</taxon>
    </lineage>
</organism>
<reference evidence="2 3" key="1">
    <citation type="submission" date="2017-12" db="EMBL/GenBank/DDBJ databases">
        <title>High-resolution comparative analysis of great ape genomes.</title>
        <authorList>
            <person name="Pollen A."/>
            <person name="Hastie A."/>
            <person name="Hormozdiari F."/>
            <person name="Dougherty M."/>
            <person name="Liu R."/>
            <person name="Chaisson M."/>
            <person name="Hoppe E."/>
            <person name="Hill C."/>
            <person name="Pang A."/>
            <person name="Hillier L."/>
            <person name="Baker C."/>
            <person name="Armstrong J."/>
            <person name="Shendure J."/>
            <person name="Paten B."/>
            <person name="Wilson R."/>
            <person name="Chao H."/>
            <person name="Schneider V."/>
            <person name="Ventura M."/>
            <person name="Kronenberg Z."/>
            <person name="Murali S."/>
            <person name="Gordon D."/>
            <person name="Cantsilieris S."/>
            <person name="Munson K."/>
            <person name="Nelson B."/>
            <person name="Raja A."/>
            <person name="Underwood J."/>
            <person name="Diekhans M."/>
            <person name="Fiddes I."/>
            <person name="Haussler D."/>
            <person name="Eichler E."/>
        </authorList>
    </citation>
    <scope>NUCLEOTIDE SEQUENCE [LARGE SCALE GENOMIC DNA]</scope>
    <source>
        <strain evidence="2">Yerkes chimp pedigree #C0471</strain>
    </source>
</reference>
<proteinExistence type="predicted"/>
<evidence type="ECO:0000313" key="2">
    <source>
        <dbReference type="EMBL" id="PNI16555.1"/>
    </source>
</evidence>
<comment type="caution">
    <text evidence="2">The sequence shown here is derived from an EMBL/GenBank/DDBJ whole genome shotgun (WGS) entry which is preliminary data.</text>
</comment>
<feature type="domain" description="Aspartate/homoserine dehydrogenase NAD-binding" evidence="1">
    <location>
        <begin position="12"/>
        <end position="50"/>
    </location>
</feature>
<accession>A0A2J8J1A6</accession>
<gene>
    <name evidence="2" type="ORF">CK820_G0051543</name>
</gene>
<dbReference type="AlphaFoldDB" id="A0A2J8J1A6"/>
<sequence>MGDRVKGSKSRRPDLVVEVAHPKIIHESGAQILRHANLLVGSPSALSDQTT</sequence>
<dbReference type="Gene3D" id="3.40.50.720">
    <property type="entry name" value="NAD(P)-binding Rossmann-like Domain"/>
    <property type="match status" value="1"/>
</dbReference>
<evidence type="ECO:0000259" key="1">
    <source>
        <dbReference type="Pfam" id="PF03447"/>
    </source>
</evidence>